<evidence type="ECO:0000256" key="6">
    <source>
        <dbReference type="ARBA" id="ARBA00049309"/>
    </source>
</evidence>
<dbReference type="Pfam" id="PF01862">
    <property type="entry name" value="PvlArgDC"/>
    <property type="match status" value="1"/>
</dbReference>
<evidence type="ECO:0000256" key="3">
    <source>
        <dbReference type="ARBA" id="ARBA00022793"/>
    </source>
</evidence>
<keyword evidence="4" id="KW-0456">Lyase</keyword>
<evidence type="ECO:0000256" key="4">
    <source>
        <dbReference type="ARBA" id="ARBA00023239"/>
    </source>
</evidence>
<dbReference type="AlphaFoldDB" id="A0A0F9KWE9"/>
<dbReference type="Gene3D" id="3.50.20.10">
    <property type="entry name" value="Pyruvoyl-Dependent Histidine Decarboxylase, subunit B"/>
    <property type="match status" value="1"/>
</dbReference>
<comment type="caution">
    <text evidence="7">The sequence shown here is derived from an EMBL/GenBank/DDBJ whole genome shotgun (WGS) entry which is preliminary data.</text>
</comment>
<evidence type="ECO:0000256" key="2">
    <source>
        <dbReference type="ARBA" id="ARBA00012426"/>
    </source>
</evidence>
<dbReference type="SFLD" id="SFLDS00055">
    <property type="entry name" value="Pyruvoyl-Dependent_Histidine/A"/>
    <property type="match status" value="1"/>
</dbReference>
<comment type="catalytic activity">
    <reaction evidence="6">
        <text>L-arginine + H(+) = agmatine + CO2</text>
        <dbReference type="Rhea" id="RHEA:17641"/>
        <dbReference type="ChEBI" id="CHEBI:15378"/>
        <dbReference type="ChEBI" id="CHEBI:16526"/>
        <dbReference type="ChEBI" id="CHEBI:32682"/>
        <dbReference type="ChEBI" id="CHEBI:58145"/>
        <dbReference type="EC" id="4.1.1.19"/>
    </reaction>
</comment>
<dbReference type="InterPro" id="IPR016104">
    <property type="entry name" value="Pyr-dep_his/arg-deCO2ase"/>
</dbReference>
<proteinExistence type="inferred from homology"/>
<dbReference type="GO" id="GO:0006527">
    <property type="term" value="P:L-arginine catabolic process"/>
    <property type="evidence" value="ECO:0007669"/>
    <property type="project" value="InterPro"/>
</dbReference>
<dbReference type="SUPFAM" id="SSF56271">
    <property type="entry name" value="Pyruvoyl-dependent histidine and arginine decarboxylases"/>
    <property type="match status" value="1"/>
</dbReference>
<evidence type="ECO:0000256" key="1">
    <source>
        <dbReference type="ARBA" id="ARBA00001928"/>
    </source>
</evidence>
<dbReference type="InterPro" id="IPR016105">
    <property type="entry name" value="Pyr-dep_his/arg-deCO2ase_sand"/>
</dbReference>
<dbReference type="PIRSF" id="PIRSF005216">
    <property type="entry name" value="Pyruvoyl-dep_arg_deCO2ase"/>
    <property type="match status" value="1"/>
</dbReference>
<dbReference type="SFLD" id="SFLDG01170">
    <property type="entry name" value="Pyruvoyl-dependent_arginine_de"/>
    <property type="match status" value="1"/>
</dbReference>
<evidence type="ECO:0000256" key="5">
    <source>
        <dbReference type="ARBA" id="ARBA00023317"/>
    </source>
</evidence>
<sequence length="183" mass="20434">MSLTPKKFFLVKGKGFSMNSELLSFEQALRDAGIEKYNLVNVSSIIPPYCIEITNEEGLKQLNAGQIIYSVLSKISSKEMNELICSSIGVAKPTNQEFYGYLSEQHSIGENPNQVGEMAENLAAEMLATTLGIHFNPESNYDKKKEIFKINDKIIETKNKTESIAVRMQDEWATAITAAIFIL</sequence>
<keyword evidence="3" id="KW-0210">Decarboxylase</keyword>
<dbReference type="HAMAP" id="MF_01404">
    <property type="entry name" value="PvlArgDC"/>
    <property type="match status" value="1"/>
</dbReference>
<gene>
    <name evidence="7" type="ORF">LCGC14_1282940</name>
</gene>
<dbReference type="PANTHER" id="PTHR40438:SF1">
    <property type="entry name" value="PYRUVOYL-DEPENDENT ARGININE DECARBOXYLASE"/>
    <property type="match status" value="1"/>
</dbReference>
<organism evidence="7">
    <name type="scientific">marine sediment metagenome</name>
    <dbReference type="NCBI Taxonomy" id="412755"/>
    <lineage>
        <taxon>unclassified sequences</taxon>
        <taxon>metagenomes</taxon>
        <taxon>ecological metagenomes</taxon>
    </lineage>
</organism>
<evidence type="ECO:0000313" key="7">
    <source>
        <dbReference type="EMBL" id="KKM86048.1"/>
    </source>
</evidence>
<keyword evidence="5" id="KW-0670">Pyruvate</keyword>
<dbReference type="InterPro" id="IPR002724">
    <property type="entry name" value="Pyruvoyl-dep_arg_deCO2ase"/>
</dbReference>
<reference evidence="7" key="1">
    <citation type="journal article" date="2015" name="Nature">
        <title>Complex archaea that bridge the gap between prokaryotes and eukaryotes.</title>
        <authorList>
            <person name="Spang A."/>
            <person name="Saw J.H."/>
            <person name="Jorgensen S.L."/>
            <person name="Zaremba-Niedzwiedzka K."/>
            <person name="Martijn J."/>
            <person name="Lind A.E."/>
            <person name="van Eijk R."/>
            <person name="Schleper C."/>
            <person name="Guy L."/>
            <person name="Ettema T.J."/>
        </authorList>
    </citation>
    <scope>NUCLEOTIDE SEQUENCE</scope>
</reference>
<dbReference type="EMBL" id="LAZR01007317">
    <property type="protein sequence ID" value="KKM86048.1"/>
    <property type="molecule type" value="Genomic_DNA"/>
</dbReference>
<accession>A0A0F9KWE9</accession>
<name>A0A0F9KWE9_9ZZZZ</name>
<dbReference type="EC" id="4.1.1.19" evidence="2"/>
<protein>
    <recommendedName>
        <fullName evidence="2">arginine decarboxylase</fullName>
        <ecNumber evidence="2">4.1.1.19</ecNumber>
    </recommendedName>
</protein>
<dbReference type="PANTHER" id="PTHR40438">
    <property type="entry name" value="PYRUVOYL-DEPENDENT ARGININE DECARBOXYLASE"/>
    <property type="match status" value="1"/>
</dbReference>
<comment type="cofactor">
    <cofactor evidence="1">
        <name>pyruvate</name>
        <dbReference type="ChEBI" id="CHEBI:15361"/>
    </cofactor>
</comment>
<dbReference type="GO" id="GO:0008792">
    <property type="term" value="F:arginine decarboxylase activity"/>
    <property type="evidence" value="ECO:0007669"/>
    <property type="project" value="UniProtKB-EC"/>
</dbReference>